<dbReference type="PaxDb" id="7159-AAEL001107-PA"/>
<reference evidence="1" key="1">
    <citation type="submission" date="2005-10" db="EMBL/GenBank/DDBJ databases">
        <authorList>
            <person name="Loftus B.J."/>
            <person name="Nene V.M."/>
            <person name="Hannick L.I."/>
            <person name="Bidwell S."/>
            <person name="Haas B."/>
            <person name="Amedeo P."/>
            <person name="Orvis J."/>
            <person name="Wortman J.R."/>
            <person name="White O.R."/>
            <person name="Salzberg S."/>
            <person name="Shumway M."/>
            <person name="Koo H."/>
            <person name="Zhao Y."/>
            <person name="Holmes M."/>
            <person name="Miller J."/>
            <person name="Schatz M."/>
            <person name="Pop M."/>
            <person name="Pai G."/>
            <person name="Utterback T."/>
            <person name="Rogers Y.-H."/>
            <person name="Kravitz S."/>
            <person name="Fraser C.M."/>
        </authorList>
    </citation>
    <scope>NUCLEOTIDE SEQUENCE</scope>
    <source>
        <strain evidence="1">Liverpool</strain>
    </source>
</reference>
<proteinExistence type="predicted"/>
<dbReference type="Proteomes" id="UP000682892">
    <property type="component" value="Unassembled WGS sequence"/>
</dbReference>
<reference evidence="1" key="2">
    <citation type="journal article" date="2007" name="Science">
        <title>Genome sequence of Aedes aegypti, a major arbovirus vector.</title>
        <authorList>
            <person name="Nene V."/>
            <person name="Wortman J.R."/>
            <person name="Lawson D."/>
            <person name="Haas B."/>
            <person name="Kodira C."/>
            <person name="Tu Z.J."/>
            <person name="Loftus B."/>
            <person name="Xi Z."/>
            <person name="Megy K."/>
            <person name="Grabherr M."/>
            <person name="Ren Q."/>
            <person name="Zdobnov E.M."/>
            <person name="Lobo N.F."/>
            <person name="Campbell K.S."/>
            <person name="Brown S.E."/>
            <person name="Bonaldo M.F."/>
            <person name="Zhu J."/>
            <person name="Sinkins S.P."/>
            <person name="Hogenkamp D.G."/>
            <person name="Amedeo P."/>
            <person name="Arensburger P."/>
            <person name="Atkinson P.W."/>
            <person name="Bidwell S."/>
            <person name="Biedler J."/>
            <person name="Birney E."/>
            <person name="Bruggner R.V."/>
            <person name="Costas J."/>
            <person name="Coy M.R."/>
            <person name="Crabtree J."/>
            <person name="Crawford M."/>
            <person name="Debruyn B."/>
            <person name="Decaprio D."/>
            <person name="Eiglmeier K."/>
            <person name="Eisenstadt E."/>
            <person name="El-Dorry H."/>
            <person name="Gelbart W.M."/>
            <person name="Gomes S.L."/>
            <person name="Hammond M."/>
            <person name="Hannick L.I."/>
            <person name="Hogan J.R."/>
            <person name="Holmes M.H."/>
            <person name="Jaffe D."/>
            <person name="Johnston J.S."/>
            <person name="Kennedy R.C."/>
            <person name="Koo H."/>
            <person name="Kravitz S."/>
            <person name="Kriventseva E.V."/>
            <person name="Kulp D."/>
            <person name="Labutti K."/>
            <person name="Lee E."/>
            <person name="Li S."/>
            <person name="Lovin D.D."/>
            <person name="Mao C."/>
            <person name="Mauceli E."/>
            <person name="Menck C.F."/>
            <person name="Miller J.R."/>
            <person name="Montgomery P."/>
            <person name="Mori A."/>
            <person name="Nascimento A.L."/>
            <person name="Naveira H.F."/>
            <person name="Nusbaum C."/>
            <person name="O'leary S."/>
            <person name="Orvis J."/>
            <person name="Pertea M."/>
            <person name="Quesneville H."/>
            <person name="Reidenbach K.R."/>
            <person name="Rogers Y.H."/>
            <person name="Roth C.W."/>
            <person name="Schneider J.R."/>
            <person name="Schatz M."/>
            <person name="Shumway M."/>
            <person name="Stanke M."/>
            <person name="Stinson E.O."/>
            <person name="Tubio J.M."/>
            <person name="Vanzee J.P."/>
            <person name="Verjovski-Almeida S."/>
            <person name="Werner D."/>
            <person name="White O."/>
            <person name="Wyder S."/>
            <person name="Zeng Q."/>
            <person name="Zhao Q."/>
            <person name="Zhao Y."/>
            <person name="Hill C.A."/>
            <person name="Raikhel A.S."/>
            <person name="Soares M.B."/>
            <person name="Knudson D.L."/>
            <person name="Lee N.H."/>
            <person name="Galagan J."/>
            <person name="Salzberg S.L."/>
            <person name="Paulsen I.T."/>
            <person name="Dimopoulos G."/>
            <person name="Collins F.H."/>
            <person name="Birren B."/>
            <person name="Fraser-Liggett C.M."/>
            <person name="Severson D.W."/>
        </authorList>
    </citation>
    <scope>NUCLEOTIDE SEQUENCE [LARGE SCALE GENOMIC DNA]</scope>
    <source>
        <strain evidence="1">Liverpool</strain>
    </source>
</reference>
<reference evidence="1" key="3">
    <citation type="submission" date="2012-09" db="EMBL/GenBank/DDBJ databases">
        <authorList>
            <consortium name="VectorBase"/>
        </authorList>
    </citation>
    <scope>NUCLEOTIDE SEQUENCE</scope>
    <source>
        <strain evidence="1">Liverpool</strain>
    </source>
</reference>
<protein>
    <submittedName>
        <fullName evidence="1">AAEL001107-PA</fullName>
    </submittedName>
</protein>
<dbReference type="AlphaFoldDB" id="Q17M54"/>
<evidence type="ECO:0000313" key="1">
    <source>
        <dbReference type="EMBL" id="EAT47791.1"/>
    </source>
</evidence>
<organism evidence="1 2">
    <name type="scientific">Aedes aegypti</name>
    <name type="common">Yellowfever mosquito</name>
    <name type="synonym">Culex aegypti</name>
    <dbReference type="NCBI Taxonomy" id="7159"/>
    <lineage>
        <taxon>Eukaryota</taxon>
        <taxon>Metazoa</taxon>
        <taxon>Ecdysozoa</taxon>
        <taxon>Arthropoda</taxon>
        <taxon>Hexapoda</taxon>
        <taxon>Insecta</taxon>
        <taxon>Pterygota</taxon>
        <taxon>Neoptera</taxon>
        <taxon>Endopterygota</taxon>
        <taxon>Diptera</taxon>
        <taxon>Nematocera</taxon>
        <taxon>Culicoidea</taxon>
        <taxon>Culicidae</taxon>
        <taxon>Culicinae</taxon>
        <taxon>Aedini</taxon>
        <taxon>Aedes</taxon>
        <taxon>Stegomyia</taxon>
    </lineage>
</organism>
<sequence length="49" mass="5560">VSSFQCPKKFHLLESFFGSSHLLVHQNIIPKKMKHLTMTTITNSSSSQL</sequence>
<evidence type="ECO:0000313" key="2">
    <source>
        <dbReference type="Proteomes" id="UP000682892"/>
    </source>
</evidence>
<dbReference type="HOGENOM" id="CLU_3147369_0_0_1"/>
<dbReference type="EMBL" id="CH477208">
    <property type="protein sequence ID" value="EAT47791.1"/>
    <property type="molecule type" value="Genomic_DNA"/>
</dbReference>
<accession>Q17M54</accession>
<name>Q17M54_AEDAE</name>
<feature type="non-terminal residue" evidence="1">
    <location>
        <position position="1"/>
    </location>
</feature>
<gene>
    <name evidence="1" type="ORF">AaeL_AAEL001107</name>
</gene>